<reference evidence="16" key="1">
    <citation type="journal article" date="2021" name="Evol. Appl.">
        <title>The genome of the Pyrenean desman and the effects of bottlenecks and inbreeding on the genomic landscape of an endangered species.</title>
        <authorList>
            <person name="Escoda L."/>
            <person name="Castresana J."/>
        </authorList>
    </citation>
    <scope>NUCLEOTIDE SEQUENCE</scope>
    <source>
        <strain evidence="16">IBE-C5619</strain>
    </source>
</reference>
<keyword evidence="4" id="KW-0202">Cytokine</keyword>
<keyword evidence="5 14" id="KW-0812">Transmembrane</keyword>
<feature type="transmembrane region" description="Helical" evidence="14">
    <location>
        <begin position="24"/>
        <end position="44"/>
    </location>
</feature>
<sequence>MEGVQPLNENLENARGRRFPSNKLWLVVSVIQGLGLLLCLTYVFQHFYASQMSPQNPPIESIQVRFTKCENKKGFIITSTNSKTMKVQNNSVIINCDGFYLVSLKGFFSQNISIHLYYRNGADSLFFHDNVKFVNSATVAYLAYKDKVYFDVVTHNATCEDIQVNGGELILIHQSPGEYCVN</sequence>
<dbReference type="InterPro" id="IPR008983">
    <property type="entry name" value="Tumour_necrosis_fac-like_dom"/>
</dbReference>
<dbReference type="GO" id="GO:0005125">
    <property type="term" value="F:cytokine activity"/>
    <property type="evidence" value="ECO:0007669"/>
    <property type="project" value="UniProtKB-KW"/>
</dbReference>
<evidence type="ECO:0000256" key="6">
    <source>
        <dbReference type="ARBA" id="ARBA00022968"/>
    </source>
</evidence>
<evidence type="ECO:0000256" key="2">
    <source>
        <dbReference type="ARBA" id="ARBA00008670"/>
    </source>
</evidence>
<protein>
    <recommendedName>
        <fullName evidence="12">Tumor necrosis factor ligand superfamily member 4</fullName>
    </recommendedName>
    <alternativeName>
        <fullName evidence="13">OX40 ligand</fullName>
    </alternativeName>
</protein>
<dbReference type="GO" id="GO:0001819">
    <property type="term" value="P:positive regulation of cytokine production"/>
    <property type="evidence" value="ECO:0007669"/>
    <property type="project" value="TreeGrafter"/>
</dbReference>
<dbReference type="EMBL" id="JAGFMF010011697">
    <property type="protein sequence ID" value="KAG8515762.1"/>
    <property type="molecule type" value="Genomic_DNA"/>
</dbReference>
<name>A0A8J6AB30_GALPY</name>
<dbReference type="SMART" id="SM00207">
    <property type="entry name" value="TNF"/>
    <property type="match status" value="1"/>
</dbReference>
<dbReference type="PANTHER" id="PTHR17534:SF4">
    <property type="entry name" value="TUMOR NECROSIS FACTOR LIGAND SUPERFAMILY MEMBER 4"/>
    <property type="match status" value="1"/>
</dbReference>
<dbReference type="InterPro" id="IPR021184">
    <property type="entry name" value="TNF_CS"/>
</dbReference>
<evidence type="ECO:0000256" key="11">
    <source>
        <dbReference type="ARBA" id="ARBA00056725"/>
    </source>
</evidence>
<dbReference type="SUPFAM" id="SSF49842">
    <property type="entry name" value="TNF-like"/>
    <property type="match status" value="1"/>
</dbReference>
<dbReference type="PANTHER" id="PTHR17534">
    <property type="entry name" value="OX40 LIGAND"/>
    <property type="match status" value="1"/>
</dbReference>
<evidence type="ECO:0000256" key="7">
    <source>
        <dbReference type="ARBA" id="ARBA00022989"/>
    </source>
</evidence>
<evidence type="ECO:0000313" key="17">
    <source>
        <dbReference type="Proteomes" id="UP000700334"/>
    </source>
</evidence>
<evidence type="ECO:0000256" key="9">
    <source>
        <dbReference type="ARBA" id="ARBA00023157"/>
    </source>
</evidence>
<dbReference type="InterPro" id="IPR006052">
    <property type="entry name" value="TNF_dom"/>
</dbReference>
<dbReference type="InterPro" id="IPR042338">
    <property type="entry name" value="TNFSF4"/>
</dbReference>
<keyword evidence="8 14" id="KW-0472">Membrane</keyword>
<dbReference type="Proteomes" id="UP000700334">
    <property type="component" value="Unassembled WGS sequence"/>
</dbReference>
<keyword evidence="6" id="KW-0735">Signal-anchor</keyword>
<evidence type="ECO:0000259" key="15">
    <source>
        <dbReference type="PROSITE" id="PS50049"/>
    </source>
</evidence>
<dbReference type="GO" id="GO:0006955">
    <property type="term" value="P:immune response"/>
    <property type="evidence" value="ECO:0007669"/>
    <property type="project" value="InterPro"/>
</dbReference>
<dbReference type="Gene3D" id="2.60.120.40">
    <property type="match status" value="1"/>
</dbReference>
<dbReference type="PROSITE" id="PS50049">
    <property type="entry name" value="THD_2"/>
    <property type="match status" value="1"/>
</dbReference>
<proteinExistence type="inferred from homology"/>
<accession>A0A8J6AB30</accession>
<evidence type="ECO:0000256" key="4">
    <source>
        <dbReference type="ARBA" id="ARBA00022514"/>
    </source>
</evidence>
<evidence type="ECO:0000256" key="5">
    <source>
        <dbReference type="ARBA" id="ARBA00022692"/>
    </source>
</evidence>
<dbReference type="OrthoDB" id="9424588at2759"/>
<comment type="subunit">
    <text evidence="3">Homotrimer.</text>
</comment>
<gene>
    <name evidence="16" type="ORF">J0S82_010844</name>
</gene>
<evidence type="ECO:0000256" key="8">
    <source>
        <dbReference type="ARBA" id="ARBA00023136"/>
    </source>
</evidence>
<comment type="similarity">
    <text evidence="2">Belongs to the tumor necrosis factor family.</text>
</comment>
<dbReference type="GO" id="GO:0016020">
    <property type="term" value="C:membrane"/>
    <property type="evidence" value="ECO:0007669"/>
    <property type="project" value="UniProtKB-SubCell"/>
</dbReference>
<organism evidence="16 17">
    <name type="scientific">Galemys pyrenaicus</name>
    <name type="common">Iberian desman</name>
    <name type="synonym">Pyrenean desman</name>
    <dbReference type="NCBI Taxonomy" id="202257"/>
    <lineage>
        <taxon>Eukaryota</taxon>
        <taxon>Metazoa</taxon>
        <taxon>Chordata</taxon>
        <taxon>Craniata</taxon>
        <taxon>Vertebrata</taxon>
        <taxon>Euteleostomi</taxon>
        <taxon>Mammalia</taxon>
        <taxon>Eutheria</taxon>
        <taxon>Laurasiatheria</taxon>
        <taxon>Eulipotyphla</taxon>
        <taxon>Talpidae</taxon>
        <taxon>Galemys</taxon>
    </lineage>
</organism>
<keyword evidence="7 14" id="KW-1133">Transmembrane helix</keyword>
<dbReference type="GO" id="GO:0006954">
    <property type="term" value="P:inflammatory response"/>
    <property type="evidence" value="ECO:0007669"/>
    <property type="project" value="TreeGrafter"/>
</dbReference>
<evidence type="ECO:0000256" key="1">
    <source>
        <dbReference type="ARBA" id="ARBA00004606"/>
    </source>
</evidence>
<dbReference type="GO" id="GO:0042102">
    <property type="term" value="P:positive regulation of T cell proliferation"/>
    <property type="evidence" value="ECO:0007669"/>
    <property type="project" value="TreeGrafter"/>
</dbReference>
<dbReference type="PROSITE" id="PS00251">
    <property type="entry name" value="THD_1"/>
    <property type="match status" value="1"/>
</dbReference>
<keyword evidence="17" id="KW-1185">Reference proteome</keyword>
<comment type="function">
    <text evidence="11">Cytokine that binds to TNFRSF4. Co-stimulates T-cell proliferation and cytokine production.</text>
</comment>
<dbReference type="GO" id="GO:0005615">
    <property type="term" value="C:extracellular space"/>
    <property type="evidence" value="ECO:0007669"/>
    <property type="project" value="UniProtKB-KW"/>
</dbReference>
<dbReference type="GO" id="GO:0005164">
    <property type="term" value="F:tumor necrosis factor receptor binding"/>
    <property type="evidence" value="ECO:0007669"/>
    <property type="project" value="InterPro"/>
</dbReference>
<evidence type="ECO:0000256" key="13">
    <source>
        <dbReference type="ARBA" id="ARBA00078585"/>
    </source>
</evidence>
<feature type="domain" description="THD" evidence="15">
    <location>
        <begin position="43"/>
        <end position="172"/>
    </location>
</feature>
<evidence type="ECO:0000256" key="12">
    <source>
        <dbReference type="ARBA" id="ARBA00073977"/>
    </source>
</evidence>
<evidence type="ECO:0000256" key="14">
    <source>
        <dbReference type="SAM" id="Phobius"/>
    </source>
</evidence>
<comment type="subcellular location">
    <subcellularLocation>
        <location evidence="1">Membrane</location>
        <topology evidence="1">Single-pass type II membrane protein</topology>
    </subcellularLocation>
</comment>
<comment type="caution">
    <text evidence="16">The sequence shown here is derived from an EMBL/GenBank/DDBJ whole genome shotgun (WGS) entry which is preliminary data.</text>
</comment>
<dbReference type="FunFam" id="2.60.120.40:FF:000025">
    <property type="entry name" value="tumor necrosis factor ligand superfamily member 4"/>
    <property type="match status" value="1"/>
</dbReference>
<evidence type="ECO:0000256" key="3">
    <source>
        <dbReference type="ARBA" id="ARBA00011233"/>
    </source>
</evidence>
<dbReference type="AlphaFoldDB" id="A0A8J6AB30"/>
<evidence type="ECO:0000256" key="10">
    <source>
        <dbReference type="ARBA" id="ARBA00023180"/>
    </source>
</evidence>
<evidence type="ECO:0000313" key="16">
    <source>
        <dbReference type="EMBL" id="KAG8515762.1"/>
    </source>
</evidence>
<keyword evidence="10" id="KW-0325">Glycoprotein</keyword>
<keyword evidence="9" id="KW-1015">Disulfide bond</keyword>